<sequence length="174" mass="20037">MEDYERKMKQYTVIMETLEELCKAIPEIEEMLAIKGIGLATVAGFIAEVGDIRRFESPRQLQKLAGYALKENSPGKHKGQTTISKRGRSRLRGLLFKAVIPLVAKNEEFEELHRYYTNRKENPLKKKQSLVAICCKLIRIFYAILTKGIVYDGEKMTPILWTGRTKELRTLGMR</sequence>
<proteinExistence type="predicted"/>
<dbReference type="RefSeq" id="WP_408631314.1">
    <property type="nucleotide sequence ID" value="NZ_SLWV01000042.1"/>
</dbReference>
<organism evidence="2 3">
    <name type="scientific">Marinisporobacter balticus</name>
    <dbReference type="NCBI Taxonomy" id="2018667"/>
    <lineage>
        <taxon>Bacteria</taxon>
        <taxon>Bacillati</taxon>
        <taxon>Bacillota</taxon>
        <taxon>Clostridia</taxon>
        <taxon>Peptostreptococcales</taxon>
        <taxon>Thermotaleaceae</taxon>
        <taxon>Marinisporobacter</taxon>
    </lineage>
</organism>
<evidence type="ECO:0000313" key="3">
    <source>
        <dbReference type="Proteomes" id="UP000294919"/>
    </source>
</evidence>
<dbReference type="Pfam" id="PF02371">
    <property type="entry name" value="Transposase_20"/>
    <property type="match status" value="1"/>
</dbReference>
<dbReference type="GO" id="GO:0006313">
    <property type="term" value="P:DNA transposition"/>
    <property type="evidence" value="ECO:0007669"/>
    <property type="project" value="InterPro"/>
</dbReference>
<dbReference type="PANTHER" id="PTHR33055:SF15">
    <property type="entry name" value="TRANSPOSASE-RELATED"/>
    <property type="match status" value="1"/>
</dbReference>
<dbReference type="InterPro" id="IPR047650">
    <property type="entry name" value="Transpos_IS110"/>
</dbReference>
<dbReference type="AlphaFoldDB" id="A0A4R2K5Z8"/>
<dbReference type="Proteomes" id="UP000294919">
    <property type="component" value="Unassembled WGS sequence"/>
</dbReference>
<gene>
    <name evidence="2" type="ORF">EV214_1426</name>
</gene>
<comment type="caution">
    <text evidence="2">The sequence shown here is derived from an EMBL/GenBank/DDBJ whole genome shotgun (WGS) entry which is preliminary data.</text>
</comment>
<evidence type="ECO:0000259" key="1">
    <source>
        <dbReference type="Pfam" id="PF02371"/>
    </source>
</evidence>
<dbReference type="GO" id="GO:0004803">
    <property type="term" value="F:transposase activity"/>
    <property type="evidence" value="ECO:0007669"/>
    <property type="project" value="InterPro"/>
</dbReference>
<keyword evidence="3" id="KW-1185">Reference proteome</keyword>
<evidence type="ECO:0000313" key="2">
    <source>
        <dbReference type="EMBL" id="TCO68683.1"/>
    </source>
</evidence>
<protein>
    <submittedName>
        <fullName evidence="2">Transposase IS116/IS110/IS902 family protein</fullName>
    </submittedName>
</protein>
<dbReference type="PANTHER" id="PTHR33055">
    <property type="entry name" value="TRANSPOSASE FOR INSERTION SEQUENCE ELEMENT IS1111A"/>
    <property type="match status" value="1"/>
</dbReference>
<reference evidence="2 3" key="1">
    <citation type="submission" date="2019-03" db="EMBL/GenBank/DDBJ databases">
        <title>Genomic Encyclopedia of Type Strains, Phase IV (KMG-IV): sequencing the most valuable type-strain genomes for metagenomic binning, comparative biology and taxonomic classification.</title>
        <authorList>
            <person name="Goeker M."/>
        </authorList>
    </citation>
    <scope>NUCLEOTIDE SEQUENCE [LARGE SCALE GENOMIC DNA]</scope>
    <source>
        <strain evidence="2 3">DSM 102940</strain>
    </source>
</reference>
<dbReference type="EMBL" id="SLWV01000042">
    <property type="protein sequence ID" value="TCO68683.1"/>
    <property type="molecule type" value="Genomic_DNA"/>
</dbReference>
<dbReference type="InterPro" id="IPR003346">
    <property type="entry name" value="Transposase_20"/>
</dbReference>
<name>A0A4R2K5Z8_9FIRM</name>
<feature type="domain" description="Transposase IS116/IS110/IS902 C-terminal" evidence="1">
    <location>
        <begin position="32"/>
        <end position="113"/>
    </location>
</feature>
<accession>A0A4R2K5Z8</accession>
<dbReference type="GO" id="GO:0003677">
    <property type="term" value="F:DNA binding"/>
    <property type="evidence" value="ECO:0007669"/>
    <property type="project" value="InterPro"/>
</dbReference>